<dbReference type="PANTHER" id="PTHR21559">
    <property type="entry name" value="DYSTROGLYCAN-RELATED"/>
    <property type="match status" value="1"/>
</dbReference>
<dbReference type="GO" id="GO:0005576">
    <property type="term" value="C:extracellular region"/>
    <property type="evidence" value="ECO:0007669"/>
    <property type="project" value="UniProtKB-SubCell"/>
</dbReference>
<feature type="domain" description="Peptidase S72" evidence="16">
    <location>
        <begin position="1"/>
        <end position="111"/>
    </location>
</feature>
<feature type="compositionally biased region" description="Pro residues" evidence="14">
    <location>
        <begin position="137"/>
        <end position="146"/>
    </location>
</feature>
<keyword evidence="6" id="KW-0539">Nucleus</keyword>
<evidence type="ECO:0000256" key="5">
    <source>
        <dbReference type="ARBA" id="ARBA00023018"/>
    </source>
</evidence>
<evidence type="ECO:0000256" key="15">
    <source>
        <dbReference type="SAM" id="Phobius"/>
    </source>
</evidence>
<dbReference type="InterPro" id="IPR008465">
    <property type="entry name" value="DAG1_C"/>
</dbReference>
<dbReference type="EMBL" id="KZ308433">
    <property type="protein sequence ID" value="KAG8229508.1"/>
    <property type="molecule type" value="Genomic_DNA"/>
</dbReference>
<evidence type="ECO:0000256" key="8">
    <source>
        <dbReference type="ARBA" id="ARBA00023567"/>
    </source>
</evidence>
<dbReference type="GO" id="GO:0043236">
    <property type="term" value="F:laminin binding"/>
    <property type="evidence" value="ECO:0007669"/>
    <property type="project" value="TreeGrafter"/>
</dbReference>
<dbReference type="Pfam" id="PF05454">
    <property type="entry name" value="DAG1"/>
    <property type="match status" value="3"/>
</dbReference>
<evidence type="ECO:0000256" key="6">
    <source>
        <dbReference type="ARBA" id="ARBA00023242"/>
    </source>
</evidence>
<comment type="function">
    <text evidence="8">The dystroglycan complex is involved in a number of processes including laminin and basement membrane assembly, sarcolemmal stability, cell survival, peripheral nerve myelination, nodal structure, cell migration, and epithelial polarization.</text>
</comment>
<name>A0A8K0K7X4_LADFU</name>
<keyword evidence="15" id="KW-0812">Transmembrane</keyword>
<dbReference type="GO" id="GO:0042383">
    <property type="term" value="C:sarcolemma"/>
    <property type="evidence" value="ECO:0007669"/>
    <property type="project" value="UniProtKB-SubCell"/>
</dbReference>
<keyword evidence="5" id="KW-0770">Synapse</keyword>
<dbReference type="GO" id="GO:0005654">
    <property type="term" value="C:nucleoplasm"/>
    <property type="evidence" value="ECO:0007669"/>
    <property type="project" value="UniProtKB-SubCell"/>
</dbReference>
<protein>
    <recommendedName>
        <fullName evidence="10">Dystroglycan 1</fullName>
    </recommendedName>
    <alternativeName>
        <fullName evidence="12">Dystroglycan</fullName>
    </alternativeName>
    <alternativeName>
        <fullName evidence="11">Dystrophin-associated glycoprotein 1</fullName>
    </alternativeName>
</protein>
<proteinExistence type="predicted"/>
<comment type="subcellular location">
    <subcellularLocation>
        <location evidence="1">Cell membrane</location>
        <location evidence="1">Sarcolemma</location>
    </subcellularLocation>
    <subcellularLocation>
        <location evidence="3">Nucleus</location>
        <location evidence="3">Nucleoplasm</location>
    </subcellularLocation>
    <subcellularLocation>
        <location evidence="13">Postsynaptic cell membrane</location>
    </subcellularLocation>
    <subcellularLocation>
        <location evidence="2">Secreted</location>
        <location evidence="2">Extracellular space</location>
    </subcellularLocation>
</comment>
<evidence type="ECO:0000256" key="12">
    <source>
        <dbReference type="ARBA" id="ARBA00031034"/>
    </source>
</evidence>
<reference evidence="17" key="2">
    <citation type="submission" date="2017-10" db="EMBL/GenBank/DDBJ databases">
        <title>Ladona fulva Genome sequencing and assembly.</title>
        <authorList>
            <person name="Murali S."/>
            <person name="Richards S."/>
            <person name="Bandaranaike D."/>
            <person name="Bellair M."/>
            <person name="Blankenburg K."/>
            <person name="Chao H."/>
            <person name="Dinh H."/>
            <person name="Doddapaneni H."/>
            <person name="Dugan-Rocha S."/>
            <person name="Elkadiri S."/>
            <person name="Gnanaolivu R."/>
            <person name="Hernandez B."/>
            <person name="Skinner E."/>
            <person name="Javaid M."/>
            <person name="Lee S."/>
            <person name="Li M."/>
            <person name="Ming W."/>
            <person name="Munidasa M."/>
            <person name="Muniz J."/>
            <person name="Nguyen L."/>
            <person name="Hughes D."/>
            <person name="Osuji N."/>
            <person name="Pu L.-L."/>
            <person name="Puazo M."/>
            <person name="Qu C."/>
            <person name="Quiroz J."/>
            <person name="Raj R."/>
            <person name="Weissenberger G."/>
            <person name="Xin Y."/>
            <person name="Zou X."/>
            <person name="Han Y."/>
            <person name="Worley K."/>
            <person name="Muzny D."/>
            <person name="Gibbs R."/>
        </authorList>
    </citation>
    <scope>NUCLEOTIDE SEQUENCE</scope>
    <source>
        <strain evidence="17">Sampled in the wild</strain>
    </source>
</reference>
<dbReference type="InterPro" id="IPR030398">
    <property type="entry name" value="SEA_DG_dom"/>
</dbReference>
<feature type="domain" description="Peptidase S72" evidence="16">
    <location>
        <begin position="275"/>
        <end position="401"/>
    </location>
</feature>
<dbReference type="AlphaFoldDB" id="A0A8K0K7X4"/>
<evidence type="ECO:0000256" key="4">
    <source>
        <dbReference type="ARBA" id="ARBA00022553"/>
    </source>
</evidence>
<evidence type="ECO:0000313" key="17">
    <source>
        <dbReference type="EMBL" id="KAG8229508.1"/>
    </source>
</evidence>
<dbReference type="GO" id="GO:0045211">
    <property type="term" value="C:postsynaptic membrane"/>
    <property type="evidence" value="ECO:0007669"/>
    <property type="project" value="UniProtKB-SubCell"/>
</dbReference>
<dbReference type="PANTHER" id="PTHR21559:SF21">
    <property type="entry name" value="DYSTROGLYCAN 1"/>
    <property type="match status" value="1"/>
</dbReference>
<reference evidence="17" key="1">
    <citation type="submission" date="2013-04" db="EMBL/GenBank/DDBJ databases">
        <authorList>
            <person name="Qu J."/>
            <person name="Murali S.C."/>
            <person name="Bandaranaike D."/>
            <person name="Bellair M."/>
            <person name="Blankenburg K."/>
            <person name="Chao H."/>
            <person name="Dinh H."/>
            <person name="Doddapaneni H."/>
            <person name="Downs B."/>
            <person name="Dugan-Rocha S."/>
            <person name="Elkadiri S."/>
            <person name="Gnanaolivu R.D."/>
            <person name="Hernandez B."/>
            <person name="Javaid M."/>
            <person name="Jayaseelan J.C."/>
            <person name="Lee S."/>
            <person name="Li M."/>
            <person name="Ming W."/>
            <person name="Munidasa M."/>
            <person name="Muniz J."/>
            <person name="Nguyen L."/>
            <person name="Ongeri F."/>
            <person name="Osuji N."/>
            <person name="Pu L.-L."/>
            <person name="Puazo M."/>
            <person name="Qu C."/>
            <person name="Quiroz J."/>
            <person name="Raj R."/>
            <person name="Weissenberger G."/>
            <person name="Xin Y."/>
            <person name="Zou X."/>
            <person name="Han Y."/>
            <person name="Richards S."/>
            <person name="Worley K."/>
            <person name="Muzny D."/>
            <person name="Gibbs R."/>
        </authorList>
    </citation>
    <scope>NUCLEOTIDE SEQUENCE</scope>
    <source>
        <strain evidence="17">Sampled in the wild</strain>
    </source>
</reference>
<feature type="region of interest" description="Disordered" evidence="14">
    <location>
        <begin position="114"/>
        <end position="151"/>
    </location>
</feature>
<dbReference type="InterPro" id="IPR013783">
    <property type="entry name" value="Ig-like_fold"/>
</dbReference>
<dbReference type="GO" id="GO:0007411">
    <property type="term" value="P:axon guidance"/>
    <property type="evidence" value="ECO:0007669"/>
    <property type="project" value="TreeGrafter"/>
</dbReference>
<comment type="caution">
    <text evidence="17">The sequence shown here is derived from an EMBL/GenBank/DDBJ whole genome shotgun (WGS) entry which is preliminary data.</text>
</comment>
<keyword evidence="18" id="KW-1185">Reference proteome</keyword>
<evidence type="ECO:0000259" key="16">
    <source>
        <dbReference type="PROSITE" id="PS51699"/>
    </source>
</evidence>
<evidence type="ECO:0000256" key="10">
    <source>
        <dbReference type="ARBA" id="ARBA00026224"/>
    </source>
</evidence>
<evidence type="ECO:0000256" key="13">
    <source>
        <dbReference type="ARBA" id="ARBA00034100"/>
    </source>
</evidence>
<evidence type="ECO:0000256" key="1">
    <source>
        <dbReference type="ARBA" id="ARBA00004135"/>
    </source>
</evidence>
<dbReference type="PROSITE" id="PS51699">
    <property type="entry name" value="SEA_DG"/>
    <property type="match status" value="2"/>
</dbReference>
<dbReference type="GO" id="GO:0016011">
    <property type="term" value="C:dystroglycan complex"/>
    <property type="evidence" value="ECO:0007669"/>
    <property type="project" value="TreeGrafter"/>
</dbReference>
<dbReference type="GO" id="GO:0021675">
    <property type="term" value="P:nerve development"/>
    <property type="evidence" value="ECO:0007669"/>
    <property type="project" value="TreeGrafter"/>
</dbReference>
<dbReference type="InterPro" id="IPR006644">
    <property type="entry name" value="Cadg"/>
</dbReference>
<feature type="compositionally biased region" description="Gly residues" evidence="14">
    <location>
        <begin position="542"/>
        <end position="552"/>
    </location>
</feature>
<evidence type="ECO:0000313" key="18">
    <source>
        <dbReference type="Proteomes" id="UP000792457"/>
    </source>
</evidence>
<feature type="compositionally biased region" description="Pro residues" evidence="14">
    <location>
        <begin position="650"/>
        <end position="664"/>
    </location>
</feature>
<keyword evidence="7" id="KW-0628">Postsynaptic cell membrane</keyword>
<evidence type="ECO:0000256" key="14">
    <source>
        <dbReference type="SAM" id="MobiDB-lite"/>
    </source>
</evidence>
<dbReference type="Proteomes" id="UP000792457">
    <property type="component" value="Unassembled WGS sequence"/>
</dbReference>
<comment type="function">
    <text evidence="9">Transmembrane protein that plays important roles in connecting the extracellular matrix to the cytoskeleton. Acts as a cell adhesion receptor in both muscle and non-muscle tissues. Receptor for both DMD and UTRN and, through these interactions, scaffolds axin to the cytoskeleton. Also functions in cell adhesion-mediated signaling and implicated in cell polarity.</text>
</comment>
<dbReference type="SUPFAM" id="SSF49313">
    <property type="entry name" value="Cadherin-like"/>
    <property type="match status" value="1"/>
</dbReference>
<feature type="transmembrane region" description="Helical" evidence="15">
    <location>
        <begin position="442"/>
        <end position="468"/>
    </location>
</feature>
<evidence type="ECO:0000256" key="7">
    <source>
        <dbReference type="ARBA" id="ARBA00023257"/>
    </source>
</evidence>
<dbReference type="GO" id="GO:0005509">
    <property type="term" value="F:calcium ion binding"/>
    <property type="evidence" value="ECO:0007669"/>
    <property type="project" value="InterPro"/>
</dbReference>
<keyword evidence="15" id="KW-1133">Transmembrane helix</keyword>
<evidence type="ECO:0000256" key="9">
    <source>
        <dbReference type="ARBA" id="ARBA00024991"/>
    </source>
</evidence>
<evidence type="ECO:0000256" key="11">
    <source>
        <dbReference type="ARBA" id="ARBA00030092"/>
    </source>
</evidence>
<gene>
    <name evidence="17" type="ORF">J437_LFUL004914</name>
</gene>
<organism evidence="17 18">
    <name type="scientific">Ladona fulva</name>
    <name type="common">Scarce chaser dragonfly</name>
    <name type="synonym">Libellula fulva</name>
    <dbReference type="NCBI Taxonomy" id="123851"/>
    <lineage>
        <taxon>Eukaryota</taxon>
        <taxon>Metazoa</taxon>
        <taxon>Ecdysozoa</taxon>
        <taxon>Arthropoda</taxon>
        <taxon>Hexapoda</taxon>
        <taxon>Insecta</taxon>
        <taxon>Pterygota</taxon>
        <taxon>Palaeoptera</taxon>
        <taxon>Odonata</taxon>
        <taxon>Epiprocta</taxon>
        <taxon>Anisoptera</taxon>
        <taxon>Libelluloidea</taxon>
        <taxon>Libellulidae</taxon>
        <taxon>Ladona</taxon>
    </lineage>
</organism>
<keyword evidence="15" id="KW-0472">Membrane</keyword>
<dbReference type="InterPro" id="IPR015919">
    <property type="entry name" value="Cadherin-like_sf"/>
</dbReference>
<evidence type="ECO:0000256" key="3">
    <source>
        <dbReference type="ARBA" id="ARBA00004642"/>
    </source>
</evidence>
<dbReference type="SMART" id="SM00736">
    <property type="entry name" value="CADG"/>
    <property type="match status" value="1"/>
</dbReference>
<dbReference type="GO" id="GO:0002009">
    <property type="term" value="P:morphogenesis of an epithelium"/>
    <property type="evidence" value="ECO:0007669"/>
    <property type="project" value="TreeGrafter"/>
</dbReference>
<evidence type="ECO:0000256" key="2">
    <source>
        <dbReference type="ARBA" id="ARBA00004239"/>
    </source>
</evidence>
<feature type="region of interest" description="Disordered" evidence="14">
    <location>
        <begin position="508"/>
        <end position="664"/>
    </location>
</feature>
<dbReference type="Gene3D" id="2.60.40.10">
    <property type="entry name" value="Immunoglobulins"/>
    <property type="match status" value="1"/>
</dbReference>
<feature type="region of interest" description="Disordered" evidence="14">
    <location>
        <begin position="412"/>
        <end position="437"/>
    </location>
</feature>
<accession>A0A8K0K7X4</accession>
<dbReference type="OrthoDB" id="5990676at2759"/>
<keyword evidence="4" id="KW-0597">Phosphoprotein</keyword>
<sequence>MVLHLEKKFDFPSDVDWQLRVLDGLHRLFRDGSIVVTAVGHQQKSANSHQGALVFSWTNETLPRTVCPKEDIERLYELLALNDAGEPSSALKEVLSPEFKVKRVSFKGSGQCEGIGAGEEVPPVQPGKEVEGGKEPPLVPPLPPPSATNTAPALRNQVDHINATVGKLLVFRVPEDTFFDEEDGSTRNLKLSLLTMDRTPIPSNHWLQFDPKNQEFFGVPFPQDKGLKEYQLVCEDSGRLTAHDGLVVAVHDIPSMTGNTRRRPLPSHSASAHEFHSVEFFATLATSHEHIESSATLKRKFVERLAELFGDRDTSAILLYSVTPGEDDGADDDEGSTVITWFNTSLPVDRCPEEEVSRLRRILVYDNGVPASNKMSLSPRVSNTFTKELPIRSIDIVPINICQGELTIHHLPETTSGGLPDDHEEGADDGPSSTVSSSSDEYLITFIVPAVVIAAMLLLAGLIACGLYRRRRHGKLSVAEKRAGSSMVGGPLLAGANRGIPVIFQDELEERPPDPAKSPVIMKDEKPPLPLPPPDYQMAPNGGSGRNMGGVPGEPHSSTPLLSQGPRHGSGGPRRRTRRDEGRGGGIQGEEEAGERGALVGSHGLRGGDEGEEEEEEDHGMAVGGASSPPYHPPPPFTTNRDSGRGSRPKPTPTYRKPPPYVPP</sequence>